<dbReference type="InterPro" id="IPR051916">
    <property type="entry name" value="GPI-anchor_lipid_remodeler"/>
</dbReference>
<evidence type="ECO:0000259" key="1">
    <source>
        <dbReference type="Pfam" id="PF03372"/>
    </source>
</evidence>
<dbReference type="Gene3D" id="3.60.10.10">
    <property type="entry name" value="Endonuclease/exonuclease/phosphatase"/>
    <property type="match status" value="1"/>
</dbReference>
<dbReference type="GO" id="GO:0003824">
    <property type="term" value="F:catalytic activity"/>
    <property type="evidence" value="ECO:0007669"/>
    <property type="project" value="InterPro"/>
</dbReference>
<dbReference type="EMBL" id="VSSQ01041256">
    <property type="protein sequence ID" value="MPM94660.1"/>
    <property type="molecule type" value="Genomic_DNA"/>
</dbReference>
<evidence type="ECO:0000313" key="2">
    <source>
        <dbReference type="EMBL" id="MPM94660.1"/>
    </source>
</evidence>
<proteinExistence type="predicted"/>
<dbReference type="SUPFAM" id="SSF56219">
    <property type="entry name" value="DNase I-like"/>
    <property type="match status" value="1"/>
</dbReference>
<feature type="domain" description="Endonuclease/exonuclease/phosphatase" evidence="1">
    <location>
        <begin position="33"/>
        <end position="248"/>
    </location>
</feature>
<dbReference type="AlphaFoldDB" id="A0A645DYR8"/>
<protein>
    <recommendedName>
        <fullName evidence="1">Endonuclease/exonuclease/phosphatase domain-containing protein</fullName>
    </recommendedName>
</protein>
<dbReference type="PANTHER" id="PTHR14859">
    <property type="entry name" value="CALCOFLUOR WHITE HYPERSENSITIVE PROTEIN PRECURSOR"/>
    <property type="match status" value="1"/>
</dbReference>
<comment type="caution">
    <text evidence="2">The sequence shown here is derived from an EMBL/GenBank/DDBJ whole genome shotgun (WGS) entry which is preliminary data.</text>
</comment>
<organism evidence="2">
    <name type="scientific">bioreactor metagenome</name>
    <dbReference type="NCBI Taxonomy" id="1076179"/>
    <lineage>
        <taxon>unclassified sequences</taxon>
        <taxon>metagenomes</taxon>
        <taxon>ecological metagenomes</taxon>
    </lineage>
</organism>
<dbReference type="InterPro" id="IPR036691">
    <property type="entry name" value="Endo/exonu/phosph_ase_sf"/>
</dbReference>
<dbReference type="GO" id="GO:0016020">
    <property type="term" value="C:membrane"/>
    <property type="evidence" value="ECO:0007669"/>
    <property type="project" value="GOC"/>
</dbReference>
<dbReference type="GO" id="GO:0006506">
    <property type="term" value="P:GPI anchor biosynthetic process"/>
    <property type="evidence" value="ECO:0007669"/>
    <property type="project" value="TreeGrafter"/>
</dbReference>
<gene>
    <name evidence="2" type="ORF">SDC9_141808</name>
</gene>
<dbReference type="Pfam" id="PF03372">
    <property type="entry name" value="Exo_endo_phos"/>
    <property type="match status" value="1"/>
</dbReference>
<dbReference type="PANTHER" id="PTHR14859:SF15">
    <property type="entry name" value="ENDONUCLEASE_EXONUCLEASE_PHOSPHATASE DOMAIN-CONTAINING PROTEIN"/>
    <property type="match status" value="1"/>
</dbReference>
<reference evidence="2" key="1">
    <citation type="submission" date="2019-08" db="EMBL/GenBank/DDBJ databases">
        <authorList>
            <person name="Kucharzyk K."/>
            <person name="Murdoch R.W."/>
            <person name="Higgins S."/>
            <person name="Loffler F."/>
        </authorList>
    </citation>
    <scope>NUCLEOTIDE SEQUENCE</scope>
</reference>
<sequence length="258" mass="28696">MIRYKNIVVTLLLAITTLLNAQQPVTIKVMSMNIKEGGRYANFDTDAFCECIRQYNPDFIAFQEMDYFTSRNGNKDMLTEMGAKLGMFPFFGKAFNYSGGAFGGAILSKYPFFNAQTLSSKPAGATENRVCVYVDVLLPNKRKVRIATTHLDVTADDQVRTTSLANFNKLIIADNDPVPTLLIGDFNASPESDTMKYAKIKWQDIGAGTGNTISSTNPTARIDYVMGFPKTWVKKSYDIVAYPNLSDHCFIVATLEHP</sequence>
<name>A0A645DYR8_9ZZZZ</name>
<dbReference type="InterPro" id="IPR005135">
    <property type="entry name" value="Endo/exonuclease/phosphatase"/>
</dbReference>
<accession>A0A645DYR8</accession>